<dbReference type="EMBL" id="SDEE01000009">
    <property type="protein sequence ID" value="RXW25125.1"/>
    <property type="molecule type" value="Genomic_DNA"/>
</dbReference>
<keyword evidence="1" id="KW-0472">Membrane</keyword>
<accession>A0A4Q2E190</accession>
<gene>
    <name evidence="2" type="ORF">EST38_g728</name>
</gene>
<dbReference type="OrthoDB" id="3068313at2759"/>
<protein>
    <submittedName>
        <fullName evidence="2">Uncharacterized protein</fullName>
    </submittedName>
</protein>
<keyword evidence="1" id="KW-0812">Transmembrane</keyword>
<feature type="transmembrane region" description="Helical" evidence="1">
    <location>
        <begin position="21"/>
        <end position="47"/>
    </location>
</feature>
<proteinExistence type="predicted"/>
<sequence>MSKMLSTPDTDSDPSISCQAYVRAVSVGGIKICILAVHLICIVRVHALYRGSQRAEWVAATYATYVVTDFEHSLPKLHISAAPCLGQTILSKRQQKWLPICWSLDLAMSSIFFLMTVYKLRDSLTDRHGKIRYDILKDVSYINPLLTVLVVDGAFAFFLIVGVIILGLNLALYRGAFYFTPCWPWIYAVLSSAGSHLVLNLRRMGGQGTPTAIFGGGDGLTLPSIRFYHETLAESAQVDNLTVTSNTEEISR</sequence>
<organism evidence="2 3">
    <name type="scientific">Candolleomyces aberdarensis</name>
    <dbReference type="NCBI Taxonomy" id="2316362"/>
    <lineage>
        <taxon>Eukaryota</taxon>
        <taxon>Fungi</taxon>
        <taxon>Dikarya</taxon>
        <taxon>Basidiomycota</taxon>
        <taxon>Agaricomycotina</taxon>
        <taxon>Agaricomycetes</taxon>
        <taxon>Agaricomycetidae</taxon>
        <taxon>Agaricales</taxon>
        <taxon>Agaricineae</taxon>
        <taxon>Psathyrellaceae</taxon>
        <taxon>Candolleomyces</taxon>
    </lineage>
</organism>
<keyword evidence="3" id="KW-1185">Reference proteome</keyword>
<name>A0A4Q2E190_9AGAR</name>
<dbReference type="Proteomes" id="UP000290288">
    <property type="component" value="Unassembled WGS sequence"/>
</dbReference>
<reference evidence="2 3" key="1">
    <citation type="submission" date="2019-01" db="EMBL/GenBank/DDBJ databases">
        <title>Draft genome sequence of Psathyrella aberdarensis IHI B618.</title>
        <authorList>
            <person name="Buettner E."/>
            <person name="Kellner H."/>
        </authorList>
    </citation>
    <scope>NUCLEOTIDE SEQUENCE [LARGE SCALE GENOMIC DNA]</scope>
    <source>
        <strain evidence="2 3">IHI B618</strain>
    </source>
</reference>
<keyword evidence="1" id="KW-1133">Transmembrane helix</keyword>
<comment type="caution">
    <text evidence="2">The sequence shown here is derived from an EMBL/GenBank/DDBJ whole genome shotgun (WGS) entry which is preliminary data.</text>
</comment>
<evidence type="ECO:0000313" key="3">
    <source>
        <dbReference type="Proteomes" id="UP000290288"/>
    </source>
</evidence>
<dbReference type="AlphaFoldDB" id="A0A4Q2E190"/>
<evidence type="ECO:0000256" key="1">
    <source>
        <dbReference type="SAM" id="Phobius"/>
    </source>
</evidence>
<evidence type="ECO:0000313" key="2">
    <source>
        <dbReference type="EMBL" id="RXW25125.1"/>
    </source>
</evidence>
<feature type="transmembrane region" description="Helical" evidence="1">
    <location>
        <begin position="141"/>
        <end position="170"/>
    </location>
</feature>
<feature type="transmembrane region" description="Helical" evidence="1">
    <location>
        <begin position="176"/>
        <end position="199"/>
    </location>
</feature>